<evidence type="ECO:0000313" key="3">
    <source>
        <dbReference type="Proteomes" id="UP000307244"/>
    </source>
</evidence>
<comment type="caution">
    <text evidence="2">The sequence shown here is derived from an EMBL/GenBank/DDBJ whole genome shotgun (WGS) entry which is preliminary data.</text>
</comment>
<dbReference type="EMBL" id="SWBQ01000002">
    <property type="protein sequence ID" value="TKC06944.1"/>
    <property type="molecule type" value="Genomic_DNA"/>
</dbReference>
<evidence type="ECO:0000256" key="1">
    <source>
        <dbReference type="SAM" id="SignalP"/>
    </source>
</evidence>
<organism evidence="2 3">
    <name type="scientific">Pedobacter frigoris</name>
    <dbReference type="NCBI Taxonomy" id="2571272"/>
    <lineage>
        <taxon>Bacteria</taxon>
        <taxon>Pseudomonadati</taxon>
        <taxon>Bacteroidota</taxon>
        <taxon>Sphingobacteriia</taxon>
        <taxon>Sphingobacteriales</taxon>
        <taxon>Sphingobacteriaceae</taxon>
        <taxon>Pedobacter</taxon>
    </lineage>
</organism>
<feature type="signal peptide" evidence="1">
    <location>
        <begin position="1"/>
        <end position="18"/>
    </location>
</feature>
<protein>
    <recommendedName>
        <fullName evidence="4">DUF4468 domain-containing protein</fullName>
    </recommendedName>
</protein>
<gene>
    <name evidence="2" type="ORF">FA047_06645</name>
</gene>
<accession>A0A4U1CNF6</accession>
<proteinExistence type="predicted"/>
<keyword evidence="3" id="KW-1185">Reference proteome</keyword>
<sequence>MKNLLPILFLFCVITSKAQVVPNQAIVAIKNEMIDAKRGFAKTLIDTILVRNNFTLEPVKVFYSSDEIILSTTSTKSSRREISSGSRLRWYCFTNLQEMVGMTFDINEKPSAKTIQPYQFNQETPKKGHTFINEPFLTKDLSLTDYVKEKDTVINGQKCIMIKRTKVIQNVYKGIKMEKIVQFRLAINPKLTSYAFPFVSEKITQHFGGGAIVYIDGITDSGVRGTIRYSYSEFSPADTKLFNHYQQLYESNITLLDKFKKKQ</sequence>
<dbReference type="AlphaFoldDB" id="A0A4U1CNF6"/>
<evidence type="ECO:0008006" key="4">
    <source>
        <dbReference type="Google" id="ProtNLM"/>
    </source>
</evidence>
<name>A0A4U1CNF6_9SPHI</name>
<dbReference type="Proteomes" id="UP000307244">
    <property type="component" value="Unassembled WGS sequence"/>
</dbReference>
<dbReference type="OrthoDB" id="758240at2"/>
<dbReference type="RefSeq" id="WP_136835218.1">
    <property type="nucleotide sequence ID" value="NZ_SWBQ01000002.1"/>
</dbReference>
<reference evidence="2 3" key="1">
    <citation type="submission" date="2019-04" db="EMBL/GenBank/DDBJ databases">
        <title>Pedobacter sp. RP-3-15 sp. nov., isolated from Arctic soil.</title>
        <authorList>
            <person name="Dahal R.H."/>
            <person name="Kim D.-U."/>
        </authorList>
    </citation>
    <scope>NUCLEOTIDE SEQUENCE [LARGE SCALE GENOMIC DNA]</scope>
    <source>
        <strain evidence="2 3">RP-3-15</strain>
    </source>
</reference>
<keyword evidence="1" id="KW-0732">Signal</keyword>
<feature type="chain" id="PRO_5020740490" description="DUF4468 domain-containing protein" evidence="1">
    <location>
        <begin position="19"/>
        <end position="263"/>
    </location>
</feature>
<evidence type="ECO:0000313" key="2">
    <source>
        <dbReference type="EMBL" id="TKC06944.1"/>
    </source>
</evidence>